<evidence type="ECO:0000313" key="1">
    <source>
        <dbReference type="EMBL" id="CAH1441764.1"/>
    </source>
</evidence>
<dbReference type="EMBL" id="CAKMRJ010005412">
    <property type="protein sequence ID" value="CAH1441764.1"/>
    <property type="molecule type" value="Genomic_DNA"/>
</dbReference>
<reference evidence="1 2" key="1">
    <citation type="submission" date="2022-01" db="EMBL/GenBank/DDBJ databases">
        <authorList>
            <person name="Xiong W."/>
            <person name="Schranz E."/>
        </authorList>
    </citation>
    <scope>NUCLEOTIDE SEQUENCE [LARGE SCALE GENOMIC DNA]</scope>
</reference>
<dbReference type="InterPro" id="IPR012340">
    <property type="entry name" value="NA-bd_OB-fold"/>
</dbReference>
<gene>
    <name evidence="1" type="ORF">LVIROSA_LOCUS27803</name>
</gene>
<dbReference type="Gene3D" id="2.40.50.140">
    <property type="entry name" value="Nucleic acid-binding proteins"/>
    <property type="match status" value="1"/>
</dbReference>
<proteinExistence type="predicted"/>
<name>A0AAU9NV28_9ASTR</name>
<sequence>MHLLEHNYMYESYVPGHQNIGLTRLGFWMSTNIGEEIVISLWKECIDIPERFNRYAIENAPSPVVLAVTNVKVTHVAGKDIHYQHICDGLHVLQTLGIRFKLVATIADHTDSMNVILSDNAAQKLLGARSDELITEDNPNHQKTMPLLSEKSKSLPIRMTVRMTKTSTRNNIRFMITDVEDNVVQQPPALTTPPTYILLPSDPTD</sequence>
<dbReference type="AlphaFoldDB" id="A0AAU9NV28"/>
<keyword evidence="2" id="KW-1185">Reference proteome</keyword>
<dbReference type="Proteomes" id="UP001157418">
    <property type="component" value="Unassembled WGS sequence"/>
</dbReference>
<protein>
    <submittedName>
        <fullName evidence="1">Uncharacterized protein</fullName>
    </submittedName>
</protein>
<dbReference type="SUPFAM" id="SSF50249">
    <property type="entry name" value="Nucleic acid-binding proteins"/>
    <property type="match status" value="1"/>
</dbReference>
<accession>A0AAU9NV28</accession>
<organism evidence="1 2">
    <name type="scientific">Lactuca virosa</name>
    <dbReference type="NCBI Taxonomy" id="75947"/>
    <lineage>
        <taxon>Eukaryota</taxon>
        <taxon>Viridiplantae</taxon>
        <taxon>Streptophyta</taxon>
        <taxon>Embryophyta</taxon>
        <taxon>Tracheophyta</taxon>
        <taxon>Spermatophyta</taxon>
        <taxon>Magnoliopsida</taxon>
        <taxon>eudicotyledons</taxon>
        <taxon>Gunneridae</taxon>
        <taxon>Pentapetalae</taxon>
        <taxon>asterids</taxon>
        <taxon>campanulids</taxon>
        <taxon>Asterales</taxon>
        <taxon>Asteraceae</taxon>
        <taxon>Cichorioideae</taxon>
        <taxon>Cichorieae</taxon>
        <taxon>Lactucinae</taxon>
        <taxon>Lactuca</taxon>
    </lineage>
</organism>
<comment type="caution">
    <text evidence="1">The sequence shown here is derived from an EMBL/GenBank/DDBJ whole genome shotgun (WGS) entry which is preliminary data.</text>
</comment>
<evidence type="ECO:0000313" key="2">
    <source>
        <dbReference type="Proteomes" id="UP001157418"/>
    </source>
</evidence>